<dbReference type="SUPFAM" id="SSF51445">
    <property type="entry name" value="(Trans)glycosidases"/>
    <property type="match status" value="1"/>
</dbReference>
<feature type="binding site" evidence="15">
    <location>
        <position position="360"/>
    </location>
    <ligand>
        <name>substrate</name>
    </ligand>
</feature>
<comment type="caution">
    <text evidence="18">The sequence shown here is derived from an EMBL/GenBank/DDBJ whole genome shotgun (WGS) entry which is preliminary data.</text>
</comment>
<protein>
    <recommendedName>
        <fullName evidence="4">alpha-amylase</fullName>
        <ecNumber evidence="4">3.2.1.1</ecNumber>
    </recommendedName>
</protein>
<feature type="binding site" evidence="15">
    <location>
        <position position="138"/>
    </location>
    <ligand>
        <name>substrate</name>
    </ligand>
</feature>
<dbReference type="FunFam" id="3.20.20.80:FF:000120">
    <property type="entry name" value="Alpha-amylase A"/>
    <property type="match status" value="1"/>
</dbReference>
<keyword evidence="19" id="KW-1185">Reference proteome</keyword>
<reference evidence="18 19" key="1">
    <citation type="submission" date="2018-05" db="EMBL/GenBank/DDBJ databases">
        <title>Genome sequencing and assembly of the regulated plant pathogen Lachnellula willkommii and related sister species for the development of diagnostic species identification markers.</title>
        <authorList>
            <person name="Giroux E."/>
            <person name="Bilodeau G."/>
        </authorList>
    </citation>
    <scope>NUCLEOTIDE SEQUENCE [LARGE SCALE GENOMIC DNA]</scope>
    <source>
        <strain evidence="18 19">CBS 268.59</strain>
    </source>
</reference>
<dbReference type="Gene3D" id="2.60.40.1180">
    <property type="entry name" value="Golgi alpha-mannosidase II"/>
    <property type="match status" value="1"/>
</dbReference>
<evidence type="ECO:0000256" key="4">
    <source>
        <dbReference type="ARBA" id="ARBA00012595"/>
    </source>
</evidence>
<dbReference type="GO" id="GO:0004556">
    <property type="term" value="F:alpha-amylase activity"/>
    <property type="evidence" value="ECO:0007669"/>
    <property type="project" value="UniProtKB-EC"/>
</dbReference>
<evidence type="ECO:0000256" key="9">
    <source>
        <dbReference type="ARBA" id="ARBA00023277"/>
    </source>
</evidence>
<accession>A0A8T9CC67</accession>
<feature type="binding site" evidence="13">
    <location>
        <position position="222"/>
    </location>
    <ligand>
        <name>Ca(2+)</name>
        <dbReference type="ChEBI" id="CHEBI:29108"/>
        <label>2</label>
    </ligand>
</feature>
<feature type="active site" description="Nucleophile" evidence="11">
    <location>
        <position position="222"/>
    </location>
</feature>
<evidence type="ECO:0000256" key="8">
    <source>
        <dbReference type="ARBA" id="ARBA00022837"/>
    </source>
</evidence>
<dbReference type="PANTHER" id="PTHR10357:SF215">
    <property type="entry name" value="ALPHA-AMYLASE 1"/>
    <property type="match status" value="1"/>
</dbReference>
<name>A0A8T9CC67_9HELO</name>
<proteinExistence type="inferred from homology"/>
<evidence type="ECO:0000313" key="19">
    <source>
        <dbReference type="Proteomes" id="UP000469558"/>
    </source>
</evidence>
<feature type="non-terminal residue" evidence="18">
    <location>
        <position position="1"/>
    </location>
</feature>
<evidence type="ECO:0000259" key="17">
    <source>
        <dbReference type="SMART" id="SM00642"/>
    </source>
</evidence>
<comment type="cofactor">
    <cofactor evidence="2">
        <name>Ca(2+)</name>
        <dbReference type="ChEBI" id="CHEBI:29108"/>
    </cofactor>
</comment>
<feature type="binding site" evidence="15">
    <location>
        <position position="220"/>
    </location>
    <ligand>
        <name>substrate</name>
    </ligand>
</feature>
<evidence type="ECO:0000256" key="2">
    <source>
        <dbReference type="ARBA" id="ARBA00001913"/>
    </source>
</evidence>
<dbReference type="PIRSF" id="PIRSF001024">
    <property type="entry name" value="Alph-amyl_fung"/>
    <property type="match status" value="1"/>
</dbReference>
<dbReference type="Gene3D" id="3.20.20.80">
    <property type="entry name" value="Glycosidases"/>
    <property type="match status" value="1"/>
</dbReference>
<dbReference type="InterPro" id="IPR013777">
    <property type="entry name" value="A-amylase-like"/>
</dbReference>
<feature type="active site" description="Proton donor" evidence="11">
    <location>
        <position position="246"/>
    </location>
</feature>
<organism evidence="18 19">
    <name type="scientific">Lachnellula suecica</name>
    <dbReference type="NCBI Taxonomy" id="602035"/>
    <lineage>
        <taxon>Eukaryota</taxon>
        <taxon>Fungi</taxon>
        <taxon>Dikarya</taxon>
        <taxon>Ascomycota</taxon>
        <taxon>Pezizomycotina</taxon>
        <taxon>Leotiomycetes</taxon>
        <taxon>Helotiales</taxon>
        <taxon>Lachnaceae</taxon>
        <taxon>Lachnellula</taxon>
    </lineage>
</organism>
<feature type="binding site" evidence="13">
    <location>
        <position position="246"/>
    </location>
    <ligand>
        <name>Ca(2+)</name>
        <dbReference type="ChEBI" id="CHEBI:29108"/>
        <label>2</label>
    </ligand>
</feature>
<dbReference type="GO" id="GO:0005509">
    <property type="term" value="F:calcium ion binding"/>
    <property type="evidence" value="ECO:0007669"/>
    <property type="project" value="InterPro"/>
</dbReference>
<gene>
    <name evidence="18" type="primary">amy</name>
    <name evidence="18" type="ORF">LSUE1_G004236</name>
</gene>
<dbReference type="EMBL" id="QGMK01000499">
    <property type="protein sequence ID" value="TVY81334.1"/>
    <property type="molecule type" value="Genomic_DNA"/>
</dbReference>
<keyword evidence="6 16" id="KW-0732">Signal</keyword>
<keyword evidence="5 13" id="KW-0479">Metal-binding</keyword>
<dbReference type="AlphaFoldDB" id="A0A8T9CC67"/>
<dbReference type="InterPro" id="IPR017853">
    <property type="entry name" value="GH"/>
</dbReference>
<feature type="domain" description="Glycosyl hydrolase family 13 catalytic" evidence="17">
    <location>
        <begin position="32"/>
        <end position="385"/>
    </location>
</feature>
<evidence type="ECO:0000256" key="15">
    <source>
        <dbReference type="PIRSR" id="PIRSR001024-5"/>
    </source>
</evidence>
<keyword evidence="8 13" id="KW-0106">Calcium</keyword>
<feature type="binding site" evidence="13">
    <location>
        <position position="178"/>
    </location>
    <ligand>
        <name>Ca(2+)</name>
        <dbReference type="ChEBI" id="CHEBI:29108"/>
        <label>1</label>
    </ligand>
</feature>
<dbReference type="Proteomes" id="UP000469558">
    <property type="component" value="Unassembled WGS sequence"/>
</dbReference>
<evidence type="ECO:0000256" key="11">
    <source>
        <dbReference type="PIRSR" id="PIRSR001024-1"/>
    </source>
</evidence>
<feature type="disulfide bond" evidence="14">
    <location>
        <begin position="456"/>
        <end position="491"/>
    </location>
</feature>
<evidence type="ECO:0000256" key="13">
    <source>
        <dbReference type="PIRSR" id="PIRSR001024-3"/>
    </source>
</evidence>
<feature type="site" description="Transition state stabilizer" evidence="12">
    <location>
        <position position="313"/>
    </location>
</feature>
<dbReference type="InterPro" id="IPR006047">
    <property type="entry name" value="GH13_cat_dom"/>
</dbReference>
<evidence type="ECO:0000256" key="3">
    <source>
        <dbReference type="ARBA" id="ARBA00008061"/>
    </source>
</evidence>
<keyword evidence="14" id="KW-1015">Disulfide bond</keyword>
<evidence type="ECO:0000256" key="14">
    <source>
        <dbReference type="PIRSR" id="PIRSR001024-4"/>
    </source>
</evidence>
<dbReference type="Pfam" id="PF00128">
    <property type="entry name" value="Alpha-amylase"/>
    <property type="match status" value="1"/>
</dbReference>
<dbReference type="InterPro" id="IPR013780">
    <property type="entry name" value="Glyco_hydro_b"/>
</dbReference>
<keyword evidence="9" id="KW-0119">Carbohydrate metabolism</keyword>
<evidence type="ECO:0000313" key="18">
    <source>
        <dbReference type="EMBL" id="TVY81334.1"/>
    </source>
</evidence>
<dbReference type="PANTHER" id="PTHR10357">
    <property type="entry name" value="ALPHA-AMYLASE FAMILY MEMBER"/>
    <property type="match status" value="1"/>
</dbReference>
<feature type="disulfide bond" evidence="14">
    <location>
        <begin position="166"/>
        <end position="180"/>
    </location>
</feature>
<comment type="similarity">
    <text evidence="3">Belongs to the glycosyl hydrolase 13 family.</text>
</comment>
<feature type="chain" id="PRO_5035749100" description="alpha-amylase" evidence="16">
    <location>
        <begin position="20"/>
        <end position="493"/>
    </location>
</feature>
<sequence>MLLAAIFVFSLGFCGSSRAATPAQWRGRSIYQVFTDRFARTDISTSAPCASGFEGYCGGTWKGITSKLDYIQGMGFTAIWISPIVQQVSDATRGYHGYSAKNINALNNNFGTAADLVALANALHSRSMYLMVDVVANHMAYEGTANTINYGSMSPFNTASYFHSTCWIDDYNNQTDVERCWLGNNAFPLPDLNTTQAVVQDTFTSWVKNLVSTYSIDGLRVDTVKHVQQSFWPIFNSASGVFNVGEVADATVDYVCPYQNYMDGVLTYPTYYSATAFFSNPSATSASFVSEVQAMNDQCKDTTLLGSFSENHDVARFANSTSDITLAKNIMTFSMLTDGIPIIYQGQEQHFSGGADPYDREALWLSSYSTSSTLYQLVKSLNAIRSMALAKSSDYLTWHTQVVYSDDHNVAFRKGDASYMTLMVLSNLGQAALNYSVQMSNVGFPAGLTVVELLSCATAVVGADGSLVVNYVAGLPMVYYPQFLLSGTGWCGN</sequence>
<evidence type="ECO:0000256" key="5">
    <source>
        <dbReference type="ARBA" id="ARBA00022723"/>
    </source>
</evidence>
<evidence type="ECO:0000256" key="7">
    <source>
        <dbReference type="ARBA" id="ARBA00022801"/>
    </source>
</evidence>
<comment type="catalytic activity">
    <reaction evidence="1">
        <text>Endohydrolysis of (1-&gt;4)-alpha-D-glucosidic linkages in polysaccharides containing three or more (1-&gt;4)-alpha-linked D-glucose units.</text>
        <dbReference type="EC" id="3.2.1.1"/>
    </reaction>
</comment>
<evidence type="ECO:0000256" key="10">
    <source>
        <dbReference type="ARBA" id="ARBA00023295"/>
    </source>
</evidence>
<dbReference type="OrthoDB" id="204980at2759"/>
<feature type="disulfide bond" evidence="14">
    <location>
        <begin position="49"/>
        <end position="57"/>
    </location>
</feature>
<feature type="signal peptide" evidence="16">
    <location>
        <begin position="1"/>
        <end position="19"/>
    </location>
</feature>
<keyword evidence="7" id="KW-0378">Hydrolase</keyword>
<dbReference type="GO" id="GO:0016052">
    <property type="term" value="P:carbohydrate catabolic process"/>
    <property type="evidence" value="ECO:0007669"/>
    <property type="project" value="InterPro"/>
</dbReference>
<feature type="binding site" evidence="13">
    <location>
        <position position="137"/>
    </location>
    <ligand>
        <name>Ca(2+)</name>
        <dbReference type="ChEBI" id="CHEBI:29108"/>
        <label>1</label>
    </ligand>
</feature>
<dbReference type="SMART" id="SM00642">
    <property type="entry name" value="Aamy"/>
    <property type="match status" value="1"/>
</dbReference>
<feature type="binding site" evidence="13">
    <location>
        <position position="226"/>
    </location>
    <ligand>
        <name>Ca(2+)</name>
        <dbReference type="ChEBI" id="CHEBI:29108"/>
        <label>1</label>
    </ligand>
</feature>
<dbReference type="EC" id="3.2.1.1" evidence="4"/>
<dbReference type="CDD" id="cd11319">
    <property type="entry name" value="AmyAc_euk_AmyA"/>
    <property type="match status" value="1"/>
</dbReference>
<evidence type="ECO:0000256" key="12">
    <source>
        <dbReference type="PIRSR" id="PIRSR001024-2"/>
    </source>
</evidence>
<feature type="binding site" evidence="15">
    <location>
        <position position="313"/>
    </location>
    <ligand>
        <name>substrate</name>
    </ligand>
</feature>
<keyword evidence="10" id="KW-0326">Glycosidase</keyword>
<evidence type="ECO:0000256" key="6">
    <source>
        <dbReference type="ARBA" id="ARBA00022729"/>
    </source>
</evidence>
<evidence type="ECO:0000256" key="16">
    <source>
        <dbReference type="SAM" id="SignalP"/>
    </source>
</evidence>
<feature type="disulfide bond" evidence="14">
    <location>
        <begin position="256"/>
        <end position="299"/>
    </location>
</feature>
<evidence type="ECO:0000256" key="1">
    <source>
        <dbReference type="ARBA" id="ARBA00000548"/>
    </source>
</evidence>
<dbReference type="SUPFAM" id="SSF51011">
    <property type="entry name" value="Glycosyl hydrolase domain"/>
    <property type="match status" value="1"/>
</dbReference>
<feature type="binding site" evidence="13">
    <location>
        <position position="191"/>
    </location>
    <ligand>
        <name>Ca(2+)</name>
        <dbReference type="ChEBI" id="CHEBI:29108"/>
        <label>1</label>
    </ligand>
</feature>